<feature type="compositionally biased region" description="Basic and acidic residues" evidence="1">
    <location>
        <begin position="74"/>
        <end position="94"/>
    </location>
</feature>
<reference evidence="3 4" key="1">
    <citation type="submission" date="2011-12" db="EMBL/GenBank/DDBJ databases">
        <title>The Genome Sequence of Prevotella micans F0438.</title>
        <authorList>
            <consortium name="The Broad Institute Genome Sequencing Platform"/>
            <person name="Earl A."/>
            <person name="Ward D."/>
            <person name="Feldgarden M."/>
            <person name="Gevers D."/>
            <person name="Izard J."/>
            <person name="Baranova O.V."/>
            <person name="Blanton J.M."/>
            <person name="Wade W.G."/>
            <person name="Dewhirst F.E."/>
            <person name="Young S.K."/>
            <person name="Zeng Q."/>
            <person name="Gargeya S."/>
            <person name="Fitzgerald M."/>
            <person name="Haas B."/>
            <person name="Abouelleil A."/>
            <person name="Alvarado L."/>
            <person name="Arachchi H.M."/>
            <person name="Berlin A."/>
            <person name="Chapman S.B."/>
            <person name="Gearin G."/>
            <person name="Goldberg J."/>
            <person name="Griggs A."/>
            <person name="Gujja S."/>
            <person name="Hansen M."/>
            <person name="Heiman D."/>
            <person name="Howarth C."/>
            <person name="Larimer J."/>
            <person name="Lui A."/>
            <person name="MacDonald P.J.P."/>
            <person name="McCowen C."/>
            <person name="Montmayeur A."/>
            <person name="Murphy C."/>
            <person name="Neiman D."/>
            <person name="Pearson M."/>
            <person name="Priest M."/>
            <person name="Roberts A."/>
            <person name="Saif S."/>
            <person name="Shea T."/>
            <person name="Sisk P."/>
            <person name="Stolte C."/>
            <person name="Sykes S."/>
            <person name="Wortman J."/>
            <person name="Nusbaum C."/>
            <person name="Birren B."/>
        </authorList>
    </citation>
    <scope>NUCLEOTIDE SEQUENCE [LARGE SCALE GENOMIC DNA]</scope>
    <source>
        <strain evidence="3 4">F0438</strain>
    </source>
</reference>
<evidence type="ECO:0000313" key="4">
    <source>
        <dbReference type="Proteomes" id="UP000016023"/>
    </source>
</evidence>
<dbReference type="PATRIC" id="fig|883158.3.peg.1816"/>
<comment type="caution">
    <text evidence="3">The sequence shown here is derived from an EMBL/GenBank/DDBJ whole genome shotgun (WGS) entry which is preliminary data.</text>
</comment>
<keyword evidence="2" id="KW-0812">Transmembrane</keyword>
<dbReference type="AlphaFoldDB" id="H1Q4H8"/>
<proteinExistence type="predicted"/>
<evidence type="ECO:0000313" key="3">
    <source>
        <dbReference type="EMBL" id="EHO67079.1"/>
    </source>
</evidence>
<gene>
    <name evidence="3" type="ORF">HMPREF9140_01816</name>
</gene>
<dbReference type="Proteomes" id="UP000016023">
    <property type="component" value="Unassembled WGS sequence"/>
</dbReference>
<evidence type="ECO:0000256" key="2">
    <source>
        <dbReference type="SAM" id="Phobius"/>
    </source>
</evidence>
<organism evidence="3 4">
    <name type="scientific">Prevotella micans F0438</name>
    <dbReference type="NCBI Taxonomy" id="883158"/>
    <lineage>
        <taxon>Bacteria</taxon>
        <taxon>Pseudomonadati</taxon>
        <taxon>Bacteroidota</taxon>
        <taxon>Bacteroidia</taxon>
        <taxon>Bacteroidales</taxon>
        <taxon>Prevotellaceae</taxon>
        <taxon>Prevotella</taxon>
    </lineage>
</organism>
<feature type="region of interest" description="Disordered" evidence="1">
    <location>
        <begin position="71"/>
        <end position="150"/>
    </location>
</feature>
<keyword evidence="2" id="KW-1133">Transmembrane helix</keyword>
<keyword evidence="4" id="KW-1185">Reference proteome</keyword>
<dbReference type="STRING" id="883158.HMPREF9140_01816"/>
<accession>H1Q4H8</accession>
<sequence length="150" mass="16778">MAQKRRKTKFTHTLFFKVLCGAAMIVVMGLIYYFAIAEDKPAPTQEVLEEELQRKADLDTLDIIGNYLWPNMRPSKEDLLTTEEKTKDETDSRTGNEATYSKKNPESEGASKAAPVPEPATVPTQPQDIQVKSAAPSIEKVTTPHIEQIE</sequence>
<keyword evidence="2" id="KW-0472">Membrane</keyword>
<dbReference type="HOGENOM" id="CLU_1720707_0_0_10"/>
<name>H1Q4H8_9BACT</name>
<protein>
    <submittedName>
        <fullName evidence="3">Uncharacterized protein</fullName>
    </submittedName>
</protein>
<dbReference type="EMBL" id="AGWK01000049">
    <property type="protein sequence ID" value="EHO67079.1"/>
    <property type="molecule type" value="Genomic_DNA"/>
</dbReference>
<feature type="transmembrane region" description="Helical" evidence="2">
    <location>
        <begin position="14"/>
        <end position="35"/>
    </location>
</feature>
<dbReference type="RefSeq" id="WP_006953380.1">
    <property type="nucleotide sequence ID" value="NZ_JH594523.1"/>
</dbReference>
<evidence type="ECO:0000256" key="1">
    <source>
        <dbReference type="SAM" id="MobiDB-lite"/>
    </source>
</evidence>